<dbReference type="AlphaFoldDB" id="A0A2A2AHB4"/>
<evidence type="ECO:0000313" key="3">
    <source>
        <dbReference type="EMBL" id="PAT37138.1"/>
    </source>
</evidence>
<comment type="caution">
    <text evidence="3">The sequence shown here is derived from an EMBL/GenBank/DDBJ whole genome shotgun (WGS) entry which is preliminary data.</text>
</comment>
<feature type="domain" description="HTH cro/C1-type" evidence="2">
    <location>
        <begin position="22"/>
        <end position="68"/>
    </location>
</feature>
<dbReference type="Gene3D" id="1.10.260.40">
    <property type="entry name" value="lambda repressor-like DNA-binding domains"/>
    <property type="match status" value="1"/>
</dbReference>
<dbReference type="PROSITE" id="PS50943">
    <property type="entry name" value="HTH_CROC1"/>
    <property type="match status" value="1"/>
</dbReference>
<dbReference type="CDD" id="cd00093">
    <property type="entry name" value="HTH_XRE"/>
    <property type="match status" value="1"/>
</dbReference>
<dbReference type="GO" id="GO:0003677">
    <property type="term" value="F:DNA binding"/>
    <property type="evidence" value="ECO:0007669"/>
    <property type="project" value="UniProtKB-KW"/>
</dbReference>
<evidence type="ECO:0000256" key="1">
    <source>
        <dbReference type="ARBA" id="ARBA00023125"/>
    </source>
</evidence>
<dbReference type="InterPro" id="IPR001387">
    <property type="entry name" value="Cro/C1-type_HTH"/>
</dbReference>
<organism evidence="3 4">
    <name type="scientific">Vandammella animalimorsus</name>
    <dbReference type="NCBI Taxonomy" id="2029117"/>
    <lineage>
        <taxon>Bacteria</taxon>
        <taxon>Pseudomonadati</taxon>
        <taxon>Pseudomonadota</taxon>
        <taxon>Betaproteobacteria</taxon>
        <taxon>Burkholderiales</taxon>
        <taxon>Comamonadaceae</taxon>
        <taxon>Vandammella</taxon>
    </lineage>
</organism>
<dbReference type="InterPro" id="IPR010982">
    <property type="entry name" value="Lambda_DNA-bd_dom_sf"/>
</dbReference>
<dbReference type="PANTHER" id="PTHR36924">
    <property type="entry name" value="ANTITOXIN HIGA-1"/>
    <property type="match status" value="1"/>
</dbReference>
<evidence type="ECO:0000313" key="4">
    <source>
        <dbReference type="Proteomes" id="UP000218054"/>
    </source>
</evidence>
<gene>
    <name evidence="3" type="primary">higA</name>
    <name evidence="3" type="ORF">CK625_08280</name>
</gene>
<sequence length="99" mass="11273">MTQFTWPHPGEILNEEFLEPMGISQHALAKAIGVSPHRINEIVHGKRSITADTALRLAKFFKTDAQIWINLQSEYDLRAAKEKAADVLTRIQPFHFFAT</sequence>
<proteinExistence type="predicted"/>
<dbReference type="RefSeq" id="WP_095539833.1">
    <property type="nucleotide sequence ID" value="NZ_NSJB01000004.1"/>
</dbReference>
<dbReference type="EMBL" id="NSJB01000004">
    <property type="protein sequence ID" value="PAT37138.1"/>
    <property type="molecule type" value="Genomic_DNA"/>
</dbReference>
<accession>A0A2A2AHB4</accession>
<dbReference type="Proteomes" id="UP000218054">
    <property type="component" value="Unassembled WGS sequence"/>
</dbReference>
<dbReference type="InterPro" id="IPR013430">
    <property type="entry name" value="Toxin_antidote_HigA"/>
</dbReference>
<reference evidence="3 4" key="1">
    <citation type="submission" date="2017-08" db="EMBL/GenBank/DDBJ databases">
        <title>WGS of Clinical strains of the CDC Group NO-1 linked to zoonotic infections in humans.</title>
        <authorList>
            <person name="Bernier A.-M."/>
            <person name="Bernard K."/>
        </authorList>
    </citation>
    <scope>NUCLEOTIDE SEQUENCE [LARGE SCALE GENOMIC DNA]</scope>
    <source>
        <strain evidence="3 4">NML00-0135</strain>
    </source>
</reference>
<dbReference type="NCBIfam" id="TIGR02607">
    <property type="entry name" value="antidote_HigA"/>
    <property type="match status" value="1"/>
</dbReference>
<keyword evidence="1" id="KW-0238">DNA-binding</keyword>
<protein>
    <submittedName>
        <fullName evidence="3">Addiction module antidote protein, HigA family</fullName>
    </submittedName>
</protein>
<dbReference type="PANTHER" id="PTHR36924:SF1">
    <property type="entry name" value="ANTITOXIN HIGA-1"/>
    <property type="match status" value="1"/>
</dbReference>
<keyword evidence="4" id="KW-1185">Reference proteome</keyword>
<dbReference type="Pfam" id="PF01381">
    <property type="entry name" value="HTH_3"/>
    <property type="match status" value="1"/>
</dbReference>
<name>A0A2A2AHB4_9BURK</name>
<dbReference type="SUPFAM" id="SSF47413">
    <property type="entry name" value="lambda repressor-like DNA-binding domains"/>
    <property type="match status" value="1"/>
</dbReference>
<dbReference type="SMART" id="SM00530">
    <property type="entry name" value="HTH_XRE"/>
    <property type="match status" value="1"/>
</dbReference>
<evidence type="ECO:0000259" key="2">
    <source>
        <dbReference type="PROSITE" id="PS50943"/>
    </source>
</evidence>